<organism evidence="1 2">
    <name type="scientific">Streptomyces noursei</name>
    <name type="common">Streptomyces albulus</name>
    <dbReference type="NCBI Taxonomy" id="1971"/>
    <lineage>
        <taxon>Bacteria</taxon>
        <taxon>Bacillati</taxon>
        <taxon>Actinomycetota</taxon>
        <taxon>Actinomycetes</taxon>
        <taxon>Kitasatosporales</taxon>
        <taxon>Streptomycetaceae</taxon>
        <taxon>Streptomyces</taxon>
    </lineage>
</organism>
<reference evidence="2" key="1">
    <citation type="submission" date="2015-09" db="EMBL/GenBank/DDBJ databases">
        <authorList>
            <person name="Graham D.E."/>
            <person name="Mahan K.M."/>
            <person name="Klingeman D.M."/>
            <person name="Fida T."/>
            <person name="Giannone R.J."/>
            <person name="Hettich R.L."/>
            <person name="Parry R.J."/>
            <person name="Spain J.C."/>
        </authorList>
    </citation>
    <scope>NUCLEOTIDE SEQUENCE [LARGE SCALE GENOMIC DNA]</scope>
    <source>
        <strain evidence="2">JCM 4701</strain>
    </source>
</reference>
<proteinExistence type="predicted"/>
<dbReference type="AlphaFoldDB" id="A0A2N8PLV5"/>
<dbReference type="EMBL" id="LJSN01000002">
    <property type="protein sequence ID" value="PNE42009.1"/>
    <property type="molecule type" value="Genomic_DNA"/>
</dbReference>
<keyword evidence="2" id="KW-1185">Reference proteome</keyword>
<protein>
    <submittedName>
        <fullName evidence="1">Uncharacterized protein</fullName>
    </submittedName>
</protein>
<sequence>MGRVLRGHHEFPAVITEHRHQAVVLSEPAPDRAFQALQARQRPLKCHLDFEQLHELRLPHLQLGPFLLQGFKLSAICRKASLMSLAVCAGRGLVHSQRQALLAALAQLWPCIELRQIEVSQWALYELEGLGCAAMYPQ</sequence>
<comment type="caution">
    <text evidence="1">The sequence shown here is derived from an EMBL/GenBank/DDBJ whole genome shotgun (WGS) entry which is preliminary data.</text>
</comment>
<dbReference type="Proteomes" id="UP000236047">
    <property type="component" value="Unassembled WGS sequence"/>
</dbReference>
<accession>A0A2N8PLV5</accession>
<evidence type="ECO:0000313" key="1">
    <source>
        <dbReference type="EMBL" id="PNE42009.1"/>
    </source>
</evidence>
<name>A0A2N8PLV5_STRNR</name>
<evidence type="ECO:0000313" key="2">
    <source>
        <dbReference type="Proteomes" id="UP000236047"/>
    </source>
</evidence>
<gene>
    <name evidence="1" type="ORF">AOB60_15695</name>
</gene>